<dbReference type="EC" id="2.5.1.55" evidence="3"/>
<evidence type="ECO:0000256" key="4">
    <source>
        <dbReference type="ARBA" id="ARBA00022490"/>
    </source>
</evidence>
<keyword evidence="5" id="KW-0808">Transferase</keyword>
<dbReference type="Pfam" id="PF00793">
    <property type="entry name" value="DAHP_synth_1"/>
    <property type="match status" value="1"/>
</dbReference>
<keyword evidence="4" id="KW-0963">Cytoplasm</keyword>
<dbReference type="GO" id="GO:0005737">
    <property type="term" value="C:cytoplasm"/>
    <property type="evidence" value="ECO:0007669"/>
    <property type="project" value="UniProtKB-SubCell"/>
</dbReference>
<dbReference type="SUPFAM" id="SSF51569">
    <property type="entry name" value="Aldolase"/>
    <property type="match status" value="1"/>
</dbReference>
<sequence length="171" mass="18294">IPAFLCRQTDLLTAAGDTGKVVNIKKGQWMDPEEMMGSVDKVRSAGASHVTVTERGTFFGYGNLVVDMRSFRRVQRALRVPVIFDGTHSVQRPGKAFGSSGGDPEYIGLLVRSAVAAGCEGLFIEVHPNPTNAPSDGSNMLPLGQLEGLLESALAIRRVLAKELSAPISRD</sequence>
<gene>
    <name evidence="8" type="ORF">METZ01_LOCUS313226</name>
</gene>
<feature type="domain" description="DAHP synthetase I/KDSA" evidence="7">
    <location>
        <begin position="1"/>
        <end position="150"/>
    </location>
</feature>
<comment type="similarity">
    <text evidence="2">Belongs to the KdsA family.</text>
</comment>
<dbReference type="AlphaFoldDB" id="A0A382NL10"/>
<evidence type="ECO:0000256" key="6">
    <source>
        <dbReference type="ARBA" id="ARBA00049112"/>
    </source>
</evidence>
<dbReference type="PANTHER" id="PTHR21057">
    <property type="entry name" value="PHOSPHO-2-DEHYDRO-3-DEOXYHEPTONATE ALDOLASE"/>
    <property type="match status" value="1"/>
</dbReference>
<evidence type="ECO:0000256" key="3">
    <source>
        <dbReference type="ARBA" id="ARBA00012693"/>
    </source>
</evidence>
<evidence type="ECO:0000259" key="7">
    <source>
        <dbReference type="Pfam" id="PF00793"/>
    </source>
</evidence>
<organism evidence="8">
    <name type="scientific">marine metagenome</name>
    <dbReference type="NCBI Taxonomy" id="408172"/>
    <lineage>
        <taxon>unclassified sequences</taxon>
        <taxon>metagenomes</taxon>
        <taxon>ecological metagenomes</taxon>
    </lineage>
</organism>
<evidence type="ECO:0000256" key="1">
    <source>
        <dbReference type="ARBA" id="ARBA00004496"/>
    </source>
</evidence>
<dbReference type="InterPro" id="IPR013785">
    <property type="entry name" value="Aldolase_TIM"/>
</dbReference>
<feature type="non-terminal residue" evidence="8">
    <location>
        <position position="1"/>
    </location>
</feature>
<comment type="catalytic activity">
    <reaction evidence="6">
        <text>D-arabinose 5-phosphate + phosphoenolpyruvate + H2O = 3-deoxy-alpha-D-manno-2-octulosonate-8-phosphate + phosphate</text>
        <dbReference type="Rhea" id="RHEA:14053"/>
        <dbReference type="ChEBI" id="CHEBI:15377"/>
        <dbReference type="ChEBI" id="CHEBI:43474"/>
        <dbReference type="ChEBI" id="CHEBI:57693"/>
        <dbReference type="ChEBI" id="CHEBI:58702"/>
        <dbReference type="ChEBI" id="CHEBI:85985"/>
        <dbReference type="EC" id="2.5.1.55"/>
    </reaction>
</comment>
<comment type="subcellular location">
    <subcellularLocation>
        <location evidence="1">Cytoplasm</location>
    </subcellularLocation>
</comment>
<protein>
    <recommendedName>
        <fullName evidence="3">3-deoxy-8-phosphooctulonate synthase</fullName>
        <ecNumber evidence="3">2.5.1.55</ecNumber>
    </recommendedName>
</protein>
<dbReference type="EMBL" id="UINC01100366">
    <property type="protein sequence ID" value="SVC60372.1"/>
    <property type="molecule type" value="Genomic_DNA"/>
</dbReference>
<dbReference type="InterPro" id="IPR006269">
    <property type="entry name" value="KDO8P_synthase"/>
</dbReference>
<proteinExistence type="inferred from homology"/>
<dbReference type="GO" id="GO:0008676">
    <property type="term" value="F:3-deoxy-8-phosphooctulonate synthase activity"/>
    <property type="evidence" value="ECO:0007669"/>
    <property type="project" value="UniProtKB-EC"/>
</dbReference>
<name>A0A382NL10_9ZZZZ</name>
<evidence type="ECO:0000256" key="2">
    <source>
        <dbReference type="ARBA" id="ARBA00010499"/>
    </source>
</evidence>
<evidence type="ECO:0000313" key="8">
    <source>
        <dbReference type="EMBL" id="SVC60372.1"/>
    </source>
</evidence>
<evidence type="ECO:0000256" key="5">
    <source>
        <dbReference type="ARBA" id="ARBA00022679"/>
    </source>
</evidence>
<accession>A0A382NL10</accession>
<dbReference type="InterPro" id="IPR006218">
    <property type="entry name" value="DAHP1/KDSA"/>
</dbReference>
<reference evidence="8" key="1">
    <citation type="submission" date="2018-05" db="EMBL/GenBank/DDBJ databases">
        <authorList>
            <person name="Lanie J.A."/>
            <person name="Ng W.-L."/>
            <person name="Kazmierczak K.M."/>
            <person name="Andrzejewski T.M."/>
            <person name="Davidsen T.M."/>
            <person name="Wayne K.J."/>
            <person name="Tettelin H."/>
            <person name="Glass J.I."/>
            <person name="Rusch D."/>
            <person name="Podicherti R."/>
            <person name="Tsui H.-C.T."/>
            <person name="Winkler M.E."/>
        </authorList>
    </citation>
    <scope>NUCLEOTIDE SEQUENCE</scope>
</reference>
<dbReference type="Gene3D" id="3.20.20.70">
    <property type="entry name" value="Aldolase class I"/>
    <property type="match status" value="1"/>
</dbReference>